<dbReference type="PROSITE" id="PS50082">
    <property type="entry name" value="WD_REPEATS_2"/>
    <property type="match status" value="2"/>
</dbReference>
<feature type="repeat" description="WD" evidence="6">
    <location>
        <begin position="186"/>
        <end position="219"/>
    </location>
</feature>
<evidence type="ECO:0000313" key="9">
    <source>
        <dbReference type="Proteomes" id="UP001140453"/>
    </source>
</evidence>
<sequence>MPPLREPEWELPKLRASFTFQDDHKYTKKETDDSDTEFFDVKFYPFDPEEADPIFAAVSKKHVLICRLVQGTESTNPCEVLRVIRDDDEDALNCSCCWSKEANTDKPLLCVAGRDAKIKVYDVKEGTIYTTHVGHGGLTGQKEINDIATSPDNPRIIASASDDTTVRIWSLDPVHAQQPCVCLLGGEGHSWSLLTTAFHSTGRYLLSAGHDQIINLWTLPDLPTEHVDQPLIVHYPHFSTSEVHYGLIDCVAFYGDLVLSRACHEQKIVLWRIEGFNSEDPPLPPSVAPTAHDQARTTRSAFAPASAPAQWMRLLQFETASCNVQFFLRFSLFHNAGHHPILCFCNANKDIMMWDMERLGAYQDYINALRDPYRDPANKVTRPAWLLPAHHKSKKEPKLVGEAEIQAAANIMRPVGHKDPFEIEAILRAEGHSQETIEQWQSRYDISNPHKMVKPHRTESLTGPTFVGRQVAWSPDGCWCVVVGSRNHAVIFQRWPKGGVSRQSNSRQNSHVPSEATQQSRAGTASFGRASEAPSASAGGSFVAPEPVM</sequence>
<evidence type="ECO:0000256" key="6">
    <source>
        <dbReference type="PROSITE-ProRule" id="PRU00221"/>
    </source>
</evidence>
<reference evidence="8" key="1">
    <citation type="submission" date="2022-10" db="EMBL/GenBank/DDBJ databases">
        <title>Tapping the CABI collections for fungal endophytes: first genome assemblies for Collariella, Neodidymelliopsis, Ascochyta clinopodiicola, Didymella pomorum, Didymosphaeria variabile, Neocosmospora piperis and Neocucurbitaria cava.</title>
        <authorList>
            <person name="Hill R."/>
        </authorList>
    </citation>
    <scope>NUCLEOTIDE SEQUENCE</scope>
    <source>
        <strain evidence="8">IMI 355082</strain>
    </source>
</reference>
<protein>
    <submittedName>
        <fullName evidence="8">Uncharacterized protein</fullName>
    </submittedName>
</protein>
<evidence type="ECO:0000256" key="2">
    <source>
        <dbReference type="ARBA" id="ARBA00022574"/>
    </source>
</evidence>
<dbReference type="SMART" id="SM00320">
    <property type="entry name" value="WD40"/>
    <property type="match status" value="4"/>
</dbReference>
<dbReference type="Pfam" id="PF00400">
    <property type="entry name" value="WD40"/>
    <property type="match status" value="2"/>
</dbReference>
<organism evidence="8 9">
    <name type="scientific">Gnomoniopsis smithogilvyi</name>
    <dbReference type="NCBI Taxonomy" id="1191159"/>
    <lineage>
        <taxon>Eukaryota</taxon>
        <taxon>Fungi</taxon>
        <taxon>Dikarya</taxon>
        <taxon>Ascomycota</taxon>
        <taxon>Pezizomycotina</taxon>
        <taxon>Sordariomycetes</taxon>
        <taxon>Sordariomycetidae</taxon>
        <taxon>Diaporthales</taxon>
        <taxon>Gnomoniaceae</taxon>
        <taxon>Gnomoniopsis</taxon>
    </lineage>
</organism>
<dbReference type="AlphaFoldDB" id="A0A9W8YR13"/>
<keyword evidence="9" id="KW-1185">Reference proteome</keyword>
<accession>A0A9W8YR13</accession>
<feature type="repeat" description="WD" evidence="6">
    <location>
        <begin position="144"/>
        <end position="172"/>
    </location>
</feature>
<dbReference type="InterPro" id="IPR036322">
    <property type="entry name" value="WD40_repeat_dom_sf"/>
</dbReference>
<evidence type="ECO:0000313" key="8">
    <source>
        <dbReference type="EMBL" id="KAJ4390594.1"/>
    </source>
</evidence>
<dbReference type="SUPFAM" id="SSF50978">
    <property type="entry name" value="WD40 repeat-like"/>
    <property type="match status" value="1"/>
</dbReference>
<comment type="similarity">
    <text evidence="1">Belongs to the WD repeat ESC family.</text>
</comment>
<name>A0A9W8YR13_9PEZI</name>
<keyword evidence="2 6" id="KW-0853">WD repeat</keyword>
<feature type="compositionally biased region" description="Low complexity" evidence="7">
    <location>
        <begin position="528"/>
        <end position="541"/>
    </location>
</feature>
<dbReference type="InterPro" id="IPR015943">
    <property type="entry name" value="WD40/YVTN_repeat-like_dom_sf"/>
</dbReference>
<evidence type="ECO:0000256" key="5">
    <source>
        <dbReference type="ARBA" id="ARBA00023163"/>
    </source>
</evidence>
<dbReference type="OrthoDB" id="7318948at2759"/>
<dbReference type="EMBL" id="JAPEVB010000003">
    <property type="protein sequence ID" value="KAJ4390594.1"/>
    <property type="molecule type" value="Genomic_DNA"/>
</dbReference>
<proteinExistence type="inferred from homology"/>
<keyword evidence="4" id="KW-0805">Transcription regulation</keyword>
<dbReference type="PANTHER" id="PTHR10253">
    <property type="entry name" value="POLYCOMB PROTEIN"/>
    <property type="match status" value="1"/>
</dbReference>
<dbReference type="Proteomes" id="UP001140453">
    <property type="component" value="Unassembled WGS sequence"/>
</dbReference>
<evidence type="ECO:0000256" key="7">
    <source>
        <dbReference type="SAM" id="MobiDB-lite"/>
    </source>
</evidence>
<dbReference type="PROSITE" id="PS50294">
    <property type="entry name" value="WD_REPEATS_REGION"/>
    <property type="match status" value="1"/>
</dbReference>
<keyword evidence="5" id="KW-0804">Transcription</keyword>
<keyword evidence="3" id="KW-0677">Repeat</keyword>
<feature type="compositionally biased region" description="Polar residues" evidence="7">
    <location>
        <begin position="501"/>
        <end position="523"/>
    </location>
</feature>
<feature type="region of interest" description="Disordered" evidence="7">
    <location>
        <begin position="498"/>
        <end position="549"/>
    </location>
</feature>
<dbReference type="InterPro" id="IPR051243">
    <property type="entry name" value="PcG_WD-repeat"/>
</dbReference>
<evidence type="ECO:0000256" key="3">
    <source>
        <dbReference type="ARBA" id="ARBA00022737"/>
    </source>
</evidence>
<dbReference type="InterPro" id="IPR001680">
    <property type="entry name" value="WD40_rpt"/>
</dbReference>
<dbReference type="Gene3D" id="2.130.10.10">
    <property type="entry name" value="YVTN repeat-like/Quinoprotein amine dehydrogenase"/>
    <property type="match status" value="1"/>
</dbReference>
<comment type="caution">
    <text evidence="8">The sequence shown here is derived from an EMBL/GenBank/DDBJ whole genome shotgun (WGS) entry which is preliminary data.</text>
</comment>
<evidence type="ECO:0000256" key="4">
    <source>
        <dbReference type="ARBA" id="ARBA00023015"/>
    </source>
</evidence>
<evidence type="ECO:0000256" key="1">
    <source>
        <dbReference type="ARBA" id="ARBA00008075"/>
    </source>
</evidence>
<gene>
    <name evidence="8" type="ORF">N0V93_004190</name>
</gene>